<dbReference type="Proteomes" id="UP001066276">
    <property type="component" value="Chromosome 2_1"/>
</dbReference>
<keyword evidence="2" id="KW-1185">Reference proteome</keyword>
<protein>
    <submittedName>
        <fullName evidence="1">Uncharacterized protein</fullName>
    </submittedName>
</protein>
<gene>
    <name evidence="1" type="ORF">NDU88_000586</name>
</gene>
<accession>A0AAV7V8F1</accession>
<comment type="caution">
    <text evidence="1">The sequence shown here is derived from an EMBL/GenBank/DDBJ whole genome shotgun (WGS) entry which is preliminary data.</text>
</comment>
<proteinExistence type="predicted"/>
<reference evidence="1" key="1">
    <citation type="journal article" date="2022" name="bioRxiv">
        <title>Sequencing and chromosome-scale assembly of the giantPleurodeles waltlgenome.</title>
        <authorList>
            <person name="Brown T."/>
            <person name="Elewa A."/>
            <person name="Iarovenko S."/>
            <person name="Subramanian E."/>
            <person name="Araus A.J."/>
            <person name="Petzold A."/>
            <person name="Susuki M."/>
            <person name="Suzuki K.-i.T."/>
            <person name="Hayashi T."/>
            <person name="Toyoda A."/>
            <person name="Oliveira C."/>
            <person name="Osipova E."/>
            <person name="Leigh N.D."/>
            <person name="Simon A."/>
            <person name="Yun M.H."/>
        </authorList>
    </citation>
    <scope>NUCLEOTIDE SEQUENCE</scope>
    <source>
        <strain evidence="1">20211129_DDA</strain>
        <tissue evidence="1">Liver</tissue>
    </source>
</reference>
<evidence type="ECO:0000313" key="2">
    <source>
        <dbReference type="Proteomes" id="UP001066276"/>
    </source>
</evidence>
<evidence type="ECO:0000313" key="1">
    <source>
        <dbReference type="EMBL" id="KAJ1196721.1"/>
    </source>
</evidence>
<sequence>MRKHSHRSDLSFPPRLQLKRRPVVWPGSLKRQVLQSLPDLTTPPGHDPQQGDWAWVTCEVGGTDLLDPQLSHQEGRGTWTSAAAEMSGTTGGPTVIIAAQSLLDNGFSCCTPPRDRGCKRALF</sequence>
<organism evidence="1 2">
    <name type="scientific">Pleurodeles waltl</name>
    <name type="common">Iberian ribbed newt</name>
    <dbReference type="NCBI Taxonomy" id="8319"/>
    <lineage>
        <taxon>Eukaryota</taxon>
        <taxon>Metazoa</taxon>
        <taxon>Chordata</taxon>
        <taxon>Craniata</taxon>
        <taxon>Vertebrata</taxon>
        <taxon>Euteleostomi</taxon>
        <taxon>Amphibia</taxon>
        <taxon>Batrachia</taxon>
        <taxon>Caudata</taxon>
        <taxon>Salamandroidea</taxon>
        <taxon>Salamandridae</taxon>
        <taxon>Pleurodelinae</taxon>
        <taxon>Pleurodeles</taxon>
    </lineage>
</organism>
<dbReference type="EMBL" id="JANPWB010000003">
    <property type="protein sequence ID" value="KAJ1196721.1"/>
    <property type="molecule type" value="Genomic_DNA"/>
</dbReference>
<name>A0AAV7V8F1_PLEWA</name>
<dbReference type="AlphaFoldDB" id="A0AAV7V8F1"/>